<evidence type="ECO:0000256" key="3">
    <source>
        <dbReference type="ARBA" id="ARBA00022729"/>
    </source>
</evidence>
<dbReference type="RefSeq" id="WP_302884417.1">
    <property type="nucleotide sequence ID" value="NZ_JAUMIT010000004.1"/>
</dbReference>
<dbReference type="InterPro" id="IPR012944">
    <property type="entry name" value="SusD_RagB_dom"/>
</dbReference>
<evidence type="ECO:0000313" key="9">
    <source>
        <dbReference type="Proteomes" id="UP001168642"/>
    </source>
</evidence>
<dbReference type="Pfam" id="PF07980">
    <property type="entry name" value="SusD_RagB"/>
    <property type="match status" value="1"/>
</dbReference>
<evidence type="ECO:0000313" key="8">
    <source>
        <dbReference type="EMBL" id="MDO3695158.1"/>
    </source>
</evidence>
<feature type="domain" description="SusD-like N-terminal" evidence="7">
    <location>
        <begin position="82"/>
        <end position="245"/>
    </location>
</feature>
<keyword evidence="3" id="KW-0732">Signal</keyword>
<dbReference type="Gene3D" id="1.25.40.390">
    <property type="match status" value="1"/>
</dbReference>
<dbReference type="Pfam" id="PF14322">
    <property type="entry name" value="SusD-like_3"/>
    <property type="match status" value="1"/>
</dbReference>
<keyword evidence="4" id="KW-0472">Membrane</keyword>
<protein>
    <submittedName>
        <fullName evidence="8">RagB/SusD family nutrient uptake outer membrane protein</fullName>
    </submittedName>
</protein>
<sequence>MKKYSLYIITVLMSFGFTDCSDFLEQETGNRSSVDEQLATKEGVVTALYGAYTSLENLLRSEAFTVYADLQGGNLSFSPTASGTNKGQISVSSNVENVYAFQDLALSSHFSSFYSSAYSVINQVNLILEFVPLLPNTSEQDQAAIQAQCKTIRGYVHFLLLQLYAQNYTYTTDASHLGVVYQTLTLNSGISYAERATVKDCFDFSISDLNDAISLYQQENTLLEGPDYSYFNSYSAKALLARIYLAQNNWEQAYQLANDIIENSGFTLSSSATYVEEWENTDAPINEVLLEFSVPRDAEGNVGASMSAYYGINSVTNYGKYVASLDLITLFEENDVRKKLFISNQLATLYNDELVDETYYFTKKYQDNAGYIAFRLSELYFIRAEAAIYLKNETVAMQDINTIKERAGAARITTTANLLAELLLEKRKEFCFEGHLFFDIARTHQNVERNQGCISNVCSLSYPSPKFVLPIPQSSININSNLEQNESY</sequence>
<evidence type="ECO:0000259" key="7">
    <source>
        <dbReference type="Pfam" id="PF14322"/>
    </source>
</evidence>
<organism evidence="8 9">
    <name type="scientific">Wenyingzhuangia gilva</name>
    <dbReference type="NCBI Taxonomy" id="3057677"/>
    <lineage>
        <taxon>Bacteria</taxon>
        <taxon>Pseudomonadati</taxon>
        <taxon>Bacteroidota</taxon>
        <taxon>Flavobacteriia</taxon>
        <taxon>Flavobacteriales</taxon>
        <taxon>Flavobacteriaceae</taxon>
        <taxon>Wenyingzhuangia</taxon>
    </lineage>
</organism>
<comment type="similarity">
    <text evidence="2">Belongs to the SusD family.</text>
</comment>
<comment type="subcellular location">
    <subcellularLocation>
        <location evidence="1">Cell outer membrane</location>
    </subcellularLocation>
</comment>
<keyword evidence="5" id="KW-0998">Cell outer membrane</keyword>
<dbReference type="InterPro" id="IPR011990">
    <property type="entry name" value="TPR-like_helical_dom_sf"/>
</dbReference>
<evidence type="ECO:0000259" key="6">
    <source>
        <dbReference type="Pfam" id="PF07980"/>
    </source>
</evidence>
<reference evidence="8" key="1">
    <citation type="submission" date="2023-07" db="EMBL/GenBank/DDBJ databases">
        <title>Wenyingzhuangia sp. chi5 genome sequencing and assembly.</title>
        <authorList>
            <person name="Park S."/>
        </authorList>
    </citation>
    <scope>NUCLEOTIDE SEQUENCE</scope>
    <source>
        <strain evidence="8">Chi5</strain>
    </source>
</reference>
<dbReference type="Proteomes" id="UP001168642">
    <property type="component" value="Unassembled WGS sequence"/>
</dbReference>
<evidence type="ECO:0000256" key="4">
    <source>
        <dbReference type="ARBA" id="ARBA00023136"/>
    </source>
</evidence>
<proteinExistence type="inferred from homology"/>
<dbReference type="InterPro" id="IPR033985">
    <property type="entry name" value="SusD-like_N"/>
</dbReference>
<evidence type="ECO:0000256" key="1">
    <source>
        <dbReference type="ARBA" id="ARBA00004442"/>
    </source>
</evidence>
<accession>A0ABT8VT62</accession>
<comment type="caution">
    <text evidence="8">The sequence shown here is derived from an EMBL/GenBank/DDBJ whole genome shotgun (WGS) entry which is preliminary data.</text>
</comment>
<evidence type="ECO:0000256" key="5">
    <source>
        <dbReference type="ARBA" id="ARBA00023237"/>
    </source>
</evidence>
<name>A0ABT8VT62_9FLAO</name>
<feature type="domain" description="RagB/SusD" evidence="6">
    <location>
        <begin position="350"/>
        <end position="488"/>
    </location>
</feature>
<evidence type="ECO:0000256" key="2">
    <source>
        <dbReference type="ARBA" id="ARBA00006275"/>
    </source>
</evidence>
<keyword evidence="9" id="KW-1185">Reference proteome</keyword>
<gene>
    <name evidence="8" type="ORF">QVZ41_09910</name>
</gene>
<dbReference type="SUPFAM" id="SSF48452">
    <property type="entry name" value="TPR-like"/>
    <property type="match status" value="1"/>
</dbReference>
<dbReference type="EMBL" id="JAUMIT010000004">
    <property type="protein sequence ID" value="MDO3695158.1"/>
    <property type="molecule type" value="Genomic_DNA"/>
</dbReference>